<organism evidence="1 2">
    <name type="scientific">Riccia fluitans</name>
    <dbReference type="NCBI Taxonomy" id="41844"/>
    <lineage>
        <taxon>Eukaryota</taxon>
        <taxon>Viridiplantae</taxon>
        <taxon>Streptophyta</taxon>
        <taxon>Embryophyta</taxon>
        <taxon>Marchantiophyta</taxon>
        <taxon>Marchantiopsida</taxon>
        <taxon>Marchantiidae</taxon>
        <taxon>Marchantiales</taxon>
        <taxon>Ricciaceae</taxon>
        <taxon>Riccia</taxon>
    </lineage>
</organism>
<name>A0ABD1XQJ4_9MARC</name>
<dbReference type="EMBL" id="JBHFFA010000007">
    <property type="protein sequence ID" value="KAL2611205.1"/>
    <property type="molecule type" value="Genomic_DNA"/>
</dbReference>
<protein>
    <submittedName>
        <fullName evidence="1">Uncharacterized protein</fullName>
    </submittedName>
</protein>
<proteinExistence type="predicted"/>
<accession>A0ABD1XQJ4</accession>
<gene>
    <name evidence="1" type="ORF">R1flu_022897</name>
</gene>
<dbReference type="AlphaFoldDB" id="A0ABD1XQJ4"/>
<comment type="caution">
    <text evidence="1">The sequence shown here is derived from an EMBL/GenBank/DDBJ whole genome shotgun (WGS) entry which is preliminary data.</text>
</comment>
<dbReference type="Proteomes" id="UP001605036">
    <property type="component" value="Unassembled WGS sequence"/>
</dbReference>
<evidence type="ECO:0000313" key="1">
    <source>
        <dbReference type="EMBL" id="KAL2611205.1"/>
    </source>
</evidence>
<evidence type="ECO:0000313" key="2">
    <source>
        <dbReference type="Proteomes" id="UP001605036"/>
    </source>
</evidence>
<keyword evidence="2" id="KW-1185">Reference proteome</keyword>
<sequence>MGGKFAYIIRLCARKRRLSVHCTLCAPIASHELMVGGWTNFEIFLRVSKQKKKVKEKKRSTVADKQWKFDELMLVWDDAFQKVCDDSGIATSIVTISRNGCSRFGRGCVLVEEAVNTKPRGAASGFSNKSRYSSSDAPELPFYVSLGRNSFYVPLDFIEDPFKAPELLANTQSELVEEDLAVKLVDQRKLLSVLKGMDRTRLQGLLTAPSFEAAKDAGGEQPYDPFKNEVVVMFDVTVDGQQAVGADVLRANPTTQGNEDGETLWTLQLRDEAGSDFIV</sequence>
<reference evidence="1 2" key="1">
    <citation type="submission" date="2024-09" db="EMBL/GenBank/DDBJ databases">
        <title>Chromosome-scale assembly of Riccia fluitans.</title>
        <authorList>
            <person name="Paukszto L."/>
            <person name="Sawicki J."/>
            <person name="Karawczyk K."/>
            <person name="Piernik-Szablinska J."/>
            <person name="Szczecinska M."/>
            <person name="Mazdziarz M."/>
        </authorList>
    </citation>
    <scope>NUCLEOTIDE SEQUENCE [LARGE SCALE GENOMIC DNA]</scope>
    <source>
        <strain evidence="1">Rf_01</strain>
        <tissue evidence="1">Aerial parts of the thallus</tissue>
    </source>
</reference>